<dbReference type="EMBL" id="JPMI01000166">
    <property type="protein sequence ID" value="KFA90968.1"/>
    <property type="molecule type" value="Genomic_DNA"/>
</dbReference>
<reference evidence="2 3" key="1">
    <citation type="submission" date="2014-07" db="EMBL/GenBank/DDBJ databases">
        <title>Draft Genome Sequence of Gephyronic Acid Producer, Cystobacter violaceus Strain Cb vi76.</title>
        <authorList>
            <person name="Stevens D.C."/>
            <person name="Young J."/>
            <person name="Carmichael R."/>
            <person name="Tan J."/>
            <person name="Taylor R.E."/>
        </authorList>
    </citation>
    <scope>NUCLEOTIDE SEQUENCE [LARGE SCALE GENOMIC DNA]</scope>
    <source>
        <strain evidence="2 3">Cb vi76</strain>
    </source>
</reference>
<gene>
    <name evidence="2" type="ORF">Q664_24915</name>
</gene>
<evidence type="ECO:0000256" key="1">
    <source>
        <dbReference type="SAM" id="MobiDB-lite"/>
    </source>
</evidence>
<sequence length="93" mass="9968">MKWGGSPWVSAISRNSGSGRMTSSQPLCPGSSRAAAPMKLFNVRRLWVSRSRVRSGPTARAWACIAAPILVTSECSMNRRPSMNSALGAERCG</sequence>
<comment type="caution">
    <text evidence="2">The sequence shown here is derived from an EMBL/GenBank/DDBJ whole genome shotgun (WGS) entry which is preliminary data.</text>
</comment>
<dbReference type="Proteomes" id="UP000028547">
    <property type="component" value="Unassembled WGS sequence"/>
</dbReference>
<protein>
    <submittedName>
        <fullName evidence="2">Uncharacterized protein</fullName>
    </submittedName>
</protein>
<feature type="region of interest" description="Disordered" evidence="1">
    <location>
        <begin position="1"/>
        <end position="31"/>
    </location>
</feature>
<proteinExistence type="predicted"/>
<organism evidence="2 3">
    <name type="scientific">Archangium violaceum Cb vi76</name>
    <dbReference type="NCBI Taxonomy" id="1406225"/>
    <lineage>
        <taxon>Bacteria</taxon>
        <taxon>Pseudomonadati</taxon>
        <taxon>Myxococcota</taxon>
        <taxon>Myxococcia</taxon>
        <taxon>Myxococcales</taxon>
        <taxon>Cystobacterineae</taxon>
        <taxon>Archangiaceae</taxon>
        <taxon>Archangium</taxon>
    </lineage>
</organism>
<feature type="compositionally biased region" description="Polar residues" evidence="1">
    <location>
        <begin position="12"/>
        <end position="26"/>
    </location>
</feature>
<accession>A0A084SR83</accession>
<evidence type="ECO:0000313" key="2">
    <source>
        <dbReference type="EMBL" id="KFA90968.1"/>
    </source>
</evidence>
<evidence type="ECO:0000313" key="3">
    <source>
        <dbReference type="Proteomes" id="UP000028547"/>
    </source>
</evidence>
<name>A0A084SR83_9BACT</name>
<dbReference type="AlphaFoldDB" id="A0A084SR83"/>